<gene>
    <name evidence="2" type="ORF">EZS28_017342</name>
</gene>
<comment type="caution">
    <text evidence="2">The sequence shown here is derived from an EMBL/GenBank/DDBJ whole genome shotgun (WGS) entry which is preliminary data.</text>
</comment>
<name>A0A5J4VWX2_9EUKA</name>
<feature type="transmembrane region" description="Helical" evidence="1">
    <location>
        <begin position="84"/>
        <end position="102"/>
    </location>
</feature>
<proteinExistence type="predicted"/>
<evidence type="ECO:0000313" key="3">
    <source>
        <dbReference type="Proteomes" id="UP000324800"/>
    </source>
</evidence>
<dbReference type="AlphaFoldDB" id="A0A5J4VWX2"/>
<organism evidence="2 3">
    <name type="scientific">Streblomastix strix</name>
    <dbReference type="NCBI Taxonomy" id="222440"/>
    <lineage>
        <taxon>Eukaryota</taxon>
        <taxon>Metamonada</taxon>
        <taxon>Preaxostyla</taxon>
        <taxon>Oxymonadida</taxon>
        <taxon>Streblomastigidae</taxon>
        <taxon>Streblomastix</taxon>
    </lineage>
</organism>
<dbReference type="EMBL" id="SNRW01004504">
    <property type="protein sequence ID" value="KAA6387131.1"/>
    <property type="molecule type" value="Genomic_DNA"/>
</dbReference>
<accession>A0A5J4VWX2</accession>
<reference evidence="2 3" key="1">
    <citation type="submission" date="2019-03" db="EMBL/GenBank/DDBJ databases">
        <title>Single cell metagenomics reveals metabolic interactions within the superorganism composed of flagellate Streblomastix strix and complex community of Bacteroidetes bacteria on its surface.</title>
        <authorList>
            <person name="Treitli S.C."/>
            <person name="Kolisko M."/>
            <person name="Husnik F."/>
            <person name="Keeling P."/>
            <person name="Hampl V."/>
        </authorList>
    </citation>
    <scope>NUCLEOTIDE SEQUENCE [LARGE SCALE GENOMIC DNA]</scope>
    <source>
        <strain evidence="2">ST1C</strain>
    </source>
</reference>
<sequence length="145" mass="16629">MKNKNNWDSFVLTGCYADPTDRDGVWKVGSTSSQFRKQKQEDQAYDQKIVSPLPDPLKLYATQYSIAQGIYEQRIWGTLTSVRLIYLMIFVFSFVILMLLIINQADQGLIQGQLKDPTAITWRSTRADLSKQLGLYAQNNIVFLL</sequence>
<dbReference type="Proteomes" id="UP000324800">
    <property type="component" value="Unassembled WGS sequence"/>
</dbReference>
<evidence type="ECO:0000256" key="1">
    <source>
        <dbReference type="SAM" id="Phobius"/>
    </source>
</evidence>
<keyword evidence="1" id="KW-1133">Transmembrane helix</keyword>
<keyword evidence="1" id="KW-0812">Transmembrane</keyword>
<keyword evidence="1" id="KW-0472">Membrane</keyword>
<protein>
    <submittedName>
        <fullName evidence="2">Uncharacterized protein</fullName>
    </submittedName>
</protein>
<evidence type="ECO:0000313" key="2">
    <source>
        <dbReference type="EMBL" id="KAA6387131.1"/>
    </source>
</evidence>